<dbReference type="PANTHER" id="PTHR30461">
    <property type="entry name" value="DNA-INVERTASE FROM LAMBDOID PROPHAGE"/>
    <property type="match status" value="1"/>
</dbReference>
<dbReference type="Pfam" id="PF00239">
    <property type="entry name" value="Resolvase"/>
    <property type="match status" value="1"/>
</dbReference>
<dbReference type="PANTHER" id="PTHR30461:SF23">
    <property type="entry name" value="DNA RECOMBINASE-RELATED"/>
    <property type="match status" value="1"/>
</dbReference>
<accession>A0A418KXG1</accession>
<evidence type="ECO:0000259" key="2">
    <source>
        <dbReference type="PROSITE" id="PS51737"/>
    </source>
</evidence>
<dbReference type="InterPro" id="IPR036162">
    <property type="entry name" value="Resolvase-like_N_sf"/>
</dbReference>
<gene>
    <name evidence="3" type="ORF">DY240_01165</name>
</gene>
<feature type="domain" description="Recombinase" evidence="2">
    <location>
        <begin position="154"/>
        <end position="267"/>
    </location>
</feature>
<dbReference type="OrthoDB" id="4500247at2"/>
<dbReference type="RefSeq" id="WP_119658146.1">
    <property type="nucleotide sequence ID" value="NZ_QUAL01000012.1"/>
</dbReference>
<dbReference type="GO" id="GO:0000150">
    <property type="term" value="F:DNA strand exchange activity"/>
    <property type="evidence" value="ECO:0007669"/>
    <property type="project" value="InterPro"/>
</dbReference>
<dbReference type="InterPro" id="IPR038109">
    <property type="entry name" value="DNA_bind_recomb_sf"/>
</dbReference>
<dbReference type="Pfam" id="PF07508">
    <property type="entry name" value="Recombinase"/>
    <property type="match status" value="1"/>
</dbReference>
<evidence type="ECO:0000313" key="3">
    <source>
        <dbReference type="EMBL" id="RIQ36971.1"/>
    </source>
</evidence>
<dbReference type="SMART" id="SM00857">
    <property type="entry name" value="Resolvase"/>
    <property type="match status" value="1"/>
</dbReference>
<comment type="caution">
    <text evidence="3">The sequence shown here is derived from an EMBL/GenBank/DDBJ whole genome shotgun (WGS) entry which is preliminary data.</text>
</comment>
<name>A0A418KXG1_9ACTN</name>
<dbReference type="AlphaFoldDB" id="A0A418KXG1"/>
<proteinExistence type="predicted"/>
<dbReference type="Proteomes" id="UP000284057">
    <property type="component" value="Unassembled WGS sequence"/>
</dbReference>
<dbReference type="EMBL" id="QUAL01000012">
    <property type="protein sequence ID" value="RIQ36971.1"/>
    <property type="molecule type" value="Genomic_DNA"/>
</dbReference>
<dbReference type="Gene3D" id="3.90.1750.20">
    <property type="entry name" value="Putative Large Serine Recombinase, Chain B, Domain 2"/>
    <property type="match status" value="1"/>
</dbReference>
<dbReference type="SUPFAM" id="SSF53041">
    <property type="entry name" value="Resolvase-like"/>
    <property type="match status" value="1"/>
</dbReference>
<dbReference type="InterPro" id="IPR006119">
    <property type="entry name" value="Resolv_N"/>
</dbReference>
<dbReference type="GO" id="GO:0003677">
    <property type="term" value="F:DNA binding"/>
    <property type="evidence" value="ECO:0007669"/>
    <property type="project" value="InterPro"/>
</dbReference>
<organism evidence="3 4">
    <name type="scientific">Jiangella rhizosphaerae</name>
    <dbReference type="NCBI Taxonomy" id="2293569"/>
    <lineage>
        <taxon>Bacteria</taxon>
        <taxon>Bacillati</taxon>
        <taxon>Actinomycetota</taxon>
        <taxon>Actinomycetes</taxon>
        <taxon>Jiangellales</taxon>
        <taxon>Jiangellaceae</taxon>
        <taxon>Jiangella</taxon>
    </lineage>
</organism>
<dbReference type="PROSITE" id="PS51736">
    <property type="entry name" value="RECOMBINASES_3"/>
    <property type="match status" value="1"/>
</dbReference>
<dbReference type="Gene3D" id="3.40.50.1390">
    <property type="entry name" value="Resolvase, N-terminal catalytic domain"/>
    <property type="match status" value="1"/>
</dbReference>
<feature type="domain" description="Resolvase/invertase-type recombinase catalytic" evidence="1">
    <location>
        <begin position="2"/>
        <end position="150"/>
    </location>
</feature>
<dbReference type="InterPro" id="IPR011109">
    <property type="entry name" value="DNA_bind_recombinase_dom"/>
</dbReference>
<dbReference type="CDD" id="cd00338">
    <property type="entry name" value="Ser_Recombinase"/>
    <property type="match status" value="1"/>
</dbReference>
<evidence type="ECO:0000313" key="4">
    <source>
        <dbReference type="Proteomes" id="UP000284057"/>
    </source>
</evidence>
<evidence type="ECO:0000259" key="1">
    <source>
        <dbReference type="PROSITE" id="PS51736"/>
    </source>
</evidence>
<protein>
    <submittedName>
        <fullName evidence="3">Recombinase family protein</fullName>
    </submittedName>
</protein>
<dbReference type="PROSITE" id="PS51737">
    <property type="entry name" value="RECOMBINASE_DNA_BIND"/>
    <property type="match status" value="1"/>
</dbReference>
<reference evidence="3 4" key="1">
    <citation type="submission" date="2018-09" db="EMBL/GenBank/DDBJ databases">
        <title>Isolation, diversity and antifungal activity of actinobacteria from wheat.</title>
        <authorList>
            <person name="Han C."/>
        </authorList>
    </citation>
    <scope>NUCLEOTIDE SEQUENCE [LARGE SCALE GENOMIC DNA]</scope>
    <source>
        <strain evidence="3 4">NEAU-YY265</strain>
    </source>
</reference>
<dbReference type="InterPro" id="IPR050639">
    <property type="entry name" value="SSR_resolvase"/>
</dbReference>
<keyword evidence="4" id="KW-1185">Reference proteome</keyword>
<sequence length="459" mass="51851">MKIAIYVRISEDHTGEGRGVRRQREDCIKLAGLRGWTVVEVIEDNDLSAAGTRFRPGFERLLELMSTQQVSGIVAWTWDRLERNRRDSLRLIDAGQKSRSVISLVRGPEIDMTTPAGRLSADVLASVARHEIELKSERKRRADEQAAAEGRKIPGGIRRFGFEHDMTHRPVEAEAIRWAAKAVLAGTSLGRVASEWDARGVVSPMSKRNGAPSPWRAGSTIRTLRRPTLAGLYTFRGEIIGKAQWEPIIEEQAWWSMQTLLNDPSRRGTIQQLLTGIARCAISDCGLPTTWAGPHATQPYFRYRCPNVRHYHRKVHPIDEYVVRELLDGLSTPELRVQRARRIILTDTDLTATTDRIYRELAQLADAYAAKELSLRKMTDRTMNLNIELNAVRRAAADVPRAVLLRELITGLDGIHAWNSLDIQHQRLVVDSLMSIKLRSQGRGSQVFSPDSIQIAWRN</sequence>